<protein>
    <recommendedName>
        <fullName evidence="3">Transposase</fullName>
    </recommendedName>
</protein>
<reference evidence="1 2" key="1">
    <citation type="submission" date="2019-10" db="EMBL/GenBank/DDBJ databases">
        <authorList>
            <person name="Karimi E."/>
        </authorList>
    </citation>
    <scope>NUCLEOTIDE SEQUENCE [LARGE SCALE GENOMIC DNA]</scope>
    <source>
        <strain evidence="1">Pantoea sp. 111</strain>
    </source>
</reference>
<evidence type="ECO:0000313" key="1">
    <source>
        <dbReference type="EMBL" id="VXB61165.1"/>
    </source>
</evidence>
<dbReference type="AlphaFoldDB" id="A0AAX3J4F7"/>
<name>A0AAX3J4F7_9GAMM</name>
<organism evidence="1 2">
    <name type="scientific">Pantoea brenneri</name>
    <dbReference type="NCBI Taxonomy" id="472694"/>
    <lineage>
        <taxon>Bacteria</taxon>
        <taxon>Pseudomonadati</taxon>
        <taxon>Pseudomonadota</taxon>
        <taxon>Gammaproteobacteria</taxon>
        <taxon>Enterobacterales</taxon>
        <taxon>Erwiniaceae</taxon>
        <taxon>Pantoea</taxon>
    </lineage>
</organism>
<comment type="caution">
    <text evidence="1">The sequence shown here is derived from an EMBL/GenBank/DDBJ whole genome shotgun (WGS) entry which is preliminary data.</text>
</comment>
<proteinExistence type="predicted"/>
<dbReference type="EMBL" id="CABWMH010000008">
    <property type="protein sequence ID" value="VXB61165.1"/>
    <property type="molecule type" value="Genomic_DNA"/>
</dbReference>
<dbReference type="Proteomes" id="UP000433737">
    <property type="component" value="Unassembled WGS sequence"/>
</dbReference>
<evidence type="ECO:0000313" key="2">
    <source>
        <dbReference type="Proteomes" id="UP000433737"/>
    </source>
</evidence>
<gene>
    <name evidence="1" type="ORF">PANT111_160198</name>
</gene>
<evidence type="ECO:0008006" key="3">
    <source>
        <dbReference type="Google" id="ProtNLM"/>
    </source>
</evidence>
<accession>A0AAX3J4F7</accession>
<sequence length="80" mass="9175">MQLISSLRYLKFTHQKNGRYVSASAKKRRNLTQKGQKCVLDQENTPAKGKENTVIPVKICLLNARSMHVNTRYTKINPTD</sequence>